<dbReference type="Pfam" id="PF06998">
    <property type="entry name" value="DUF1307"/>
    <property type="match status" value="1"/>
</dbReference>
<dbReference type="SUPFAM" id="SSF160704">
    <property type="entry name" value="YehR-like"/>
    <property type="match status" value="1"/>
</dbReference>
<dbReference type="RefSeq" id="WP_368654164.1">
    <property type="nucleotide sequence ID" value="NZ_CP162599.1"/>
</dbReference>
<dbReference type="AlphaFoldDB" id="A0AB39HU16"/>
<proteinExistence type="predicted"/>
<reference evidence="2" key="1">
    <citation type="submission" date="2024-07" db="EMBL/GenBank/DDBJ databases">
        <title>Halotolerant mesophilic bacterium Ornithinibacillus sp. 4-3, sp. nov., isolated from soil.</title>
        <authorList>
            <person name="Sidarenka A.V."/>
            <person name="Guliayeva D.E."/>
            <person name="Leanovich S.I."/>
            <person name="Hileuskaya K.S."/>
            <person name="Akhremchuk A.E."/>
            <person name="Sikolenko M.A."/>
            <person name="Valentovich L.N."/>
        </authorList>
    </citation>
    <scope>NUCLEOTIDE SEQUENCE</scope>
    <source>
        <strain evidence="2">4-3</strain>
    </source>
</reference>
<dbReference type="PROSITE" id="PS51257">
    <property type="entry name" value="PROKAR_LIPOPROTEIN"/>
    <property type="match status" value="1"/>
</dbReference>
<accession>A0AB39HU16</accession>
<keyword evidence="1" id="KW-0732">Signal</keyword>
<feature type="chain" id="PRO_5044269836" evidence="1">
    <location>
        <begin position="23"/>
        <end position="154"/>
    </location>
</feature>
<dbReference type="EMBL" id="CP162599">
    <property type="protein sequence ID" value="XDK33486.1"/>
    <property type="molecule type" value="Genomic_DNA"/>
</dbReference>
<protein>
    <submittedName>
        <fullName evidence="2">DUF1307 domain-containing protein</fullName>
    </submittedName>
</protein>
<sequence>MKKNLRNIMFLFILTAMVTLVACGSSEKVTLEGDVDGATQIVTFEAKKDKIEKVEMKIAQTYESLNMSSKEEAESTMGELMEEAFASANESDGVDVSVGFEDEELIVEANIDFTKADTDALDEIGMGLGSSLDDEDLSLEKAVSDLESQGFEKK</sequence>
<evidence type="ECO:0000256" key="1">
    <source>
        <dbReference type="SAM" id="SignalP"/>
    </source>
</evidence>
<dbReference type="InterPro" id="IPR009736">
    <property type="entry name" value="DUF1307"/>
</dbReference>
<dbReference type="InterPro" id="IPR036699">
    <property type="entry name" value="YehR-like_sf"/>
</dbReference>
<gene>
    <name evidence="2" type="ORF">AB4Y30_03770</name>
</gene>
<feature type="signal peptide" evidence="1">
    <location>
        <begin position="1"/>
        <end position="22"/>
    </location>
</feature>
<evidence type="ECO:0000313" key="2">
    <source>
        <dbReference type="EMBL" id="XDK33486.1"/>
    </source>
</evidence>
<organism evidence="2">
    <name type="scientific">Ornithinibacillus sp. 4-3</name>
    <dbReference type="NCBI Taxonomy" id="3231488"/>
    <lineage>
        <taxon>Bacteria</taxon>
        <taxon>Bacillati</taxon>
        <taxon>Bacillota</taxon>
        <taxon>Bacilli</taxon>
        <taxon>Bacillales</taxon>
        <taxon>Bacillaceae</taxon>
        <taxon>Ornithinibacillus</taxon>
    </lineage>
</organism>
<dbReference type="Gene3D" id="3.30.1830.10">
    <property type="entry name" value="YehR-like"/>
    <property type="match status" value="1"/>
</dbReference>
<name>A0AB39HU16_9BACI</name>